<dbReference type="Pfam" id="PF01476">
    <property type="entry name" value="LysM"/>
    <property type="match status" value="1"/>
</dbReference>
<dbReference type="AlphaFoldDB" id="A0A1M4TSB5"/>
<dbReference type="Gene3D" id="3.10.350.10">
    <property type="entry name" value="LysM domain"/>
    <property type="match status" value="1"/>
</dbReference>
<evidence type="ECO:0000256" key="1">
    <source>
        <dbReference type="SAM" id="MobiDB-lite"/>
    </source>
</evidence>
<sequence length="177" mass="20908">MKIHVARENETLWELATQYNVPISRLIEINPKLSEDQPLQSGYKVKIPTGKVPILQAEPREKRMGTNRKEKVRHHKEHADNPEYPIEIPSMPSPEVEIDPEVFFMEQGKTTQRTSKDVPSYPDQYYHYPRMPLYMPPPYVSYYPPPIYPYPWASAYTHMFEEQFDLESYSESETARD</sequence>
<feature type="region of interest" description="Disordered" evidence="1">
    <location>
        <begin position="64"/>
        <end position="92"/>
    </location>
</feature>
<dbReference type="Proteomes" id="UP000184476">
    <property type="component" value="Unassembled WGS sequence"/>
</dbReference>
<protein>
    <submittedName>
        <fullName evidence="3">LysM domain-containing protein</fullName>
    </submittedName>
</protein>
<organism evidence="3 4">
    <name type="scientific">Seinonella peptonophila</name>
    <dbReference type="NCBI Taxonomy" id="112248"/>
    <lineage>
        <taxon>Bacteria</taxon>
        <taxon>Bacillati</taxon>
        <taxon>Bacillota</taxon>
        <taxon>Bacilli</taxon>
        <taxon>Bacillales</taxon>
        <taxon>Thermoactinomycetaceae</taxon>
        <taxon>Seinonella</taxon>
    </lineage>
</organism>
<dbReference type="SMART" id="SM00257">
    <property type="entry name" value="LysM"/>
    <property type="match status" value="1"/>
</dbReference>
<dbReference type="SUPFAM" id="SSF54106">
    <property type="entry name" value="LysM domain"/>
    <property type="match status" value="1"/>
</dbReference>
<evidence type="ECO:0000259" key="2">
    <source>
        <dbReference type="PROSITE" id="PS51782"/>
    </source>
</evidence>
<gene>
    <name evidence="3" type="ORF">SAMN05444392_101614</name>
</gene>
<dbReference type="RefSeq" id="WP_073151656.1">
    <property type="nucleotide sequence ID" value="NZ_FQVL01000001.1"/>
</dbReference>
<reference evidence="3 4" key="1">
    <citation type="submission" date="2016-11" db="EMBL/GenBank/DDBJ databases">
        <authorList>
            <person name="Jaros S."/>
            <person name="Januszkiewicz K."/>
            <person name="Wedrychowicz H."/>
        </authorList>
    </citation>
    <scope>NUCLEOTIDE SEQUENCE [LARGE SCALE GENOMIC DNA]</scope>
    <source>
        <strain evidence="3 4">DSM 44666</strain>
    </source>
</reference>
<evidence type="ECO:0000313" key="4">
    <source>
        <dbReference type="Proteomes" id="UP000184476"/>
    </source>
</evidence>
<dbReference type="CDD" id="cd00118">
    <property type="entry name" value="LysM"/>
    <property type="match status" value="1"/>
</dbReference>
<feature type="domain" description="LysM" evidence="2">
    <location>
        <begin position="2"/>
        <end position="47"/>
    </location>
</feature>
<proteinExistence type="predicted"/>
<dbReference type="EMBL" id="FQVL01000001">
    <property type="protein sequence ID" value="SHE47308.1"/>
    <property type="molecule type" value="Genomic_DNA"/>
</dbReference>
<keyword evidence="4" id="KW-1185">Reference proteome</keyword>
<dbReference type="STRING" id="112248.SAMN05444392_101614"/>
<evidence type="ECO:0000313" key="3">
    <source>
        <dbReference type="EMBL" id="SHE47308.1"/>
    </source>
</evidence>
<name>A0A1M4TSB5_9BACL</name>
<dbReference type="InterPro" id="IPR018392">
    <property type="entry name" value="LysM"/>
</dbReference>
<dbReference type="PROSITE" id="PS51782">
    <property type="entry name" value="LYSM"/>
    <property type="match status" value="1"/>
</dbReference>
<dbReference type="InterPro" id="IPR036779">
    <property type="entry name" value="LysM_dom_sf"/>
</dbReference>
<accession>A0A1M4TSB5</accession>